<dbReference type="InterPro" id="IPR050229">
    <property type="entry name" value="GlpE_sulfurtransferase"/>
</dbReference>
<dbReference type="EC" id="2.8.1.1" evidence="2"/>
<dbReference type="AlphaFoldDB" id="A0A0J6Y238"/>
<dbReference type="Gene3D" id="3.40.250.10">
    <property type="entry name" value="Rhodanese-like domain"/>
    <property type="match status" value="1"/>
</dbReference>
<dbReference type="RefSeq" id="WP_174545750.1">
    <property type="nucleotide sequence ID" value="NZ_JYNL01000069.1"/>
</dbReference>
<dbReference type="STRING" id="37916.MCHLDSM_06540"/>
<dbReference type="SMR" id="A0A0J6Y238"/>
<feature type="domain" description="Rhodanese" evidence="1">
    <location>
        <begin position="16"/>
        <end position="103"/>
    </location>
</feature>
<accession>A0A0J6Y238</accession>
<dbReference type="PATRIC" id="fig|37916.4.peg.6558"/>
<keyword evidence="2" id="KW-0808">Transferase</keyword>
<dbReference type="CDD" id="cd00158">
    <property type="entry name" value="RHOD"/>
    <property type="match status" value="1"/>
</dbReference>
<dbReference type="EMBL" id="JYNL01000069">
    <property type="protein sequence ID" value="KMO67291.1"/>
    <property type="molecule type" value="Genomic_DNA"/>
</dbReference>
<evidence type="ECO:0000313" key="3">
    <source>
        <dbReference type="Proteomes" id="UP000036513"/>
    </source>
</evidence>
<dbReference type="InterPro" id="IPR036873">
    <property type="entry name" value="Rhodanese-like_dom_sf"/>
</dbReference>
<dbReference type="SMART" id="SM00450">
    <property type="entry name" value="RHOD"/>
    <property type="match status" value="1"/>
</dbReference>
<gene>
    <name evidence="2" type="primary">pspE</name>
    <name evidence="2" type="ORF">MCHLDSM_06540</name>
</gene>
<dbReference type="PANTHER" id="PTHR43031:SF1">
    <property type="entry name" value="PYRIDINE NUCLEOTIDE-DISULPHIDE OXIDOREDUCTASE"/>
    <property type="match status" value="1"/>
</dbReference>
<dbReference type="PROSITE" id="PS50206">
    <property type="entry name" value="RHODANESE_3"/>
    <property type="match status" value="1"/>
</dbReference>
<dbReference type="Proteomes" id="UP000036513">
    <property type="component" value="Unassembled WGS sequence"/>
</dbReference>
<dbReference type="InterPro" id="IPR001307">
    <property type="entry name" value="Thiosulphate_STrfase_CS"/>
</dbReference>
<dbReference type="GO" id="GO:0004792">
    <property type="term" value="F:thiosulfate-cyanide sulfurtransferase activity"/>
    <property type="evidence" value="ECO:0007669"/>
    <property type="project" value="UniProtKB-EC"/>
</dbReference>
<dbReference type="PANTHER" id="PTHR43031">
    <property type="entry name" value="FAD-DEPENDENT OXIDOREDUCTASE"/>
    <property type="match status" value="1"/>
</dbReference>
<sequence>MPTVQEVDIATFARARESGAPVLDVREDHEFSRAHVPGAQWIPLGELPARVAEVPAGTTVYVICASGNRSKRGAEILQESGRSAASVAGGTAGWIRAGHPAESG</sequence>
<keyword evidence="3" id="KW-1185">Reference proteome</keyword>
<evidence type="ECO:0000259" key="1">
    <source>
        <dbReference type="PROSITE" id="PS50206"/>
    </source>
</evidence>
<dbReference type="SUPFAM" id="SSF52821">
    <property type="entry name" value="Rhodanese/Cell cycle control phosphatase"/>
    <property type="match status" value="1"/>
</dbReference>
<name>A0A0J6Y238_9MYCO</name>
<comment type="caution">
    <text evidence="2">The sequence shown here is derived from an EMBL/GenBank/DDBJ whole genome shotgun (WGS) entry which is preliminary data.</text>
</comment>
<proteinExistence type="predicted"/>
<protein>
    <submittedName>
        <fullName evidence="2">Thiosulfate sulfurtransferase PspE</fullName>
        <ecNumber evidence="2">2.8.1.1</ecNumber>
    </submittedName>
</protein>
<dbReference type="Pfam" id="PF00581">
    <property type="entry name" value="Rhodanese"/>
    <property type="match status" value="1"/>
</dbReference>
<dbReference type="PROSITE" id="PS00380">
    <property type="entry name" value="RHODANESE_1"/>
    <property type="match status" value="1"/>
</dbReference>
<evidence type="ECO:0000313" key="2">
    <source>
        <dbReference type="EMBL" id="KMO67291.1"/>
    </source>
</evidence>
<dbReference type="InterPro" id="IPR001763">
    <property type="entry name" value="Rhodanese-like_dom"/>
</dbReference>
<organism evidence="2 3">
    <name type="scientific">Mycolicibacterium chlorophenolicum</name>
    <dbReference type="NCBI Taxonomy" id="37916"/>
    <lineage>
        <taxon>Bacteria</taxon>
        <taxon>Bacillati</taxon>
        <taxon>Actinomycetota</taxon>
        <taxon>Actinomycetes</taxon>
        <taxon>Mycobacteriales</taxon>
        <taxon>Mycobacteriaceae</taxon>
        <taxon>Mycolicibacterium</taxon>
    </lineage>
</organism>
<reference evidence="2 3" key="1">
    <citation type="journal article" date="2015" name="Genome Biol. Evol.">
        <title>Characterization of Three Mycobacterium spp. with Potential Use in Bioremediation by Genome Sequencing and Comparative Genomics.</title>
        <authorList>
            <person name="Das S."/>
            <person name="Pettersson B.M."/>
            <person name="Behra P.R."/>
            <person name="Ramesh M."/>
            <person name="Dasgupta S."/>
            <person name="Bhattacharya A."/>
            <person name="Kirsebom L.A."/>
        </authorList>
    </citation>
    <scope>NUCLEOTIDE SEQUENCE [LARGE SCALE GENOMIC DNA]</scope>
    <source>
        <strain evidence="2 3">DSM 43826</strain>
    </source>
</reference>